<feature type="compositionally biased region" description="Polar residues" evidence="5">
    <location>
        <begin position="178"/>
        <end position="190"/>
    </location>
</feature>
<evidence type="ECO:0000256" key="4">
    <source>
        <dbReference type="ARBA" id="ARBA00038441"/>
    </source>
</evidence>
<dbReference type="SUPFAM" id="SSF47576">
    <property type="entry name" value="Calponin-homology domain, CH-domain"/>
    <property type="match status" value="1"/>
</dbReference>
<dbReference type="RefSeq" id="XP_013784370.2">
    <property type="nucleotide sequence ID" value="XM_013928916.2"/>
</dbReference>
<evidence type="ECO:0000256" key="2">
    <source>
        <dbReference type="ARBA" id="ARBA00022490"/>
    </source>
</evidence>
<dbReference type="Pfam" id="PF02187">
    <property type="entry name" value="GAS2"/>
    <property type="match status" value="1"/>
</dbReference>
<dbReference type="PROSITE" id="PS50021">
    <property type="entry name" value="CH"/>
    <property type="match status" value="1"/>
</dbReference>
<keyword evidence="3" id="KW-0206">Cytoskeleton</keyword>
<dbReference type="SMART" id="SM00033">
    <property type="entry name" value="CH"/>
    <property type="match status" value="1"/>
</dbReference>
<dbReference type="PANTHER" id="PTHR46756:SF13">
    <property type="entry name" value="GROWTH ARREST-SPECIFIC PROTEIN 2"/>
    <property type="match status" value="1"/>
</dbReference>
<dbReference type="PROSITE" id="PS51460">
    <property type="entry name" value="GAR"/>
    <property type="match status" value="1"/>
</dbReference>
<reference evidence="9 10" key="1">
    <citation type="submission" date="2025-05" db="UniProtKB">
        <authorList>
            <consortium name="RefSeq"/>
        </authorList>
    </citation>
    <scope>IDENTIFICATION</scope>
    <source>
        <tissue evidence="9 10">Muscle</tissue>
    </source>
</reference>
<dbReference type="CDD" id="cd21204">
    <property type="entry name" value="CH_GAS2-like"/>
    <property type="match status" value="1"/>
</dbReference>
<evidence type="ECO:0000256" key="5">
    <source>
        <dbReference type="SAM" id="MobiDB-lite"/>
    </source>
</evidence>
<evidence type="ECO:0000259" key="7">
    <source>
        <dbReference type="PROSITE" id="PS51460"/>
    </source>
</evidence>
<feature type="compositionally biased region" description="Polar residues" evidence="5">
    <location>
        <begin position="234"/>
        <end position="246"/>
    </location>
</feature>
<feature type="region of interest" description="Disordered" evidence="5">
    <location>
        <begin position="234"/>
        <end position="272"/>
    </location>
</feature>
<evidence type="ECO:0000313" key="9">
    <source>
        <dbReference type="RefSeq" id="XP_013784370.2"/>
    </source>
</evidence>
<dbReference type="InterPro" id="IPR036872">
    <property type="entry name" value="CH_dom_sf"/>
</dbReference>
<dbReference type="Gene3D" id="1.10.418.10">
    <property type="entry name" value="Calponin-like domain"/>
    <property type="match status" value="1"/>
</dbReference>
<dbReference type="PANTHER" id="PTHR46756">
    <property type="entry name" value="TRANSGELIN"/>
    <property type="match status" value="1"/>
</dbReference>
<dbReference type="RefSeq" id="XP_022252529.1">
    <property type="nucleotide sequence ID" value="XM_022396821.1"/>
</dbReference>
<dbReference type="InterPro" id="IPR036534">
    <property type="entry name" value="GAR_dom_sf"/>
</dbReference>
<evidence type="ECO:0000259" key="6">
    <source>
        <dbReference type="PROSITE" id="PS50021"/>
    </source>
</evidence>
<dbReference type="Gene3D" id="3.30.920.20">
    <property type="entry name" value="Gas2-like domain"/>
    <property type="match status" value="1"/>
</dbReference>
<dbReference type="Proteomes" id="UP000694941">
    <property type="component" value="Unplaced"/>
</dbReference>
<sequence>MAGREICRTMSDQQTWDDFQLKIARRQEEYLIPLKEDLAEWIDKTLDIDTITVGNFMEALDNGVIICKLAKLIQQKAERCRREGLTSEVVPDMSFKCWENARSESFFARENTENFLKWCRKFGVREAVMFESEGLVLHTQPRSVVLCLLELGRIATKYGIEPPGLVKLEKEIDEHESTVPSDPESVSPTPSLIPVHSTRMDYIQSTVPSDPESVSPTPSLIPVHSTRMDYIQSTVPSDPESVSPTPSLIPVHSTRTPIQSTEYSSSTPSPTPICTRTDSKNSMAVVVRQNPSTAPSSPSPGRFSEIRTTSRPKSSDLDKKVMQIAEDVLEDNTLVKRISEGRYNVAGKSVFVRLLKGRHVMVRVGGGWDTLEHFLSRHHVTDPCQVKLIDSKQSWSDFYSQTSMPVSNGAESESFLNVRASYKGSRSSLPDISIRSNYRKLSLDT</sequence>
<organism evidence="8 9">
    <name type="scientific">Limulus polyphemus</name>
    <name type="common">Atlantic horseshoe crab</name>
    <dbReference type="NCBI Taxonomy" id="6850"/>
    <lineage>
        <taxon>Eukaryota</taxon>
        <taxon>Metazoa</taxon>
        <taxon>Ecdysozoa</taxon>
        <taxon>Arthropoda</taxon>
        <taxon>Chelicerata</taxon>
        <taxon>Merostomata</taxon>
        <taxon>Xiphosura</taxon>
        <taxon>Limulidae</taxon>
        <taxon>Limulus</taxon>
    </lineage>
</organism>
<feature type="region of interest" description="Disordered" evidence="5">
    <location>
        <begin position="289"/>
        <end position="316"/>
    </location>
</feature>
<feature type="domain" description="Calponin-homology (CH)" evidence="6">
    <location>
        <begin position="32"/>
        <end position="156"/>
    </location>
</feature>
<dbReference type="RefSeq" id="XP_022252527.1">
    <property type="nucleotide sequence ID" value="XM_022396819.1"/>
</dbReference>
<proteinExistence type="inferred from homology"/>
<dbReference type="RefSeq" id="XP_022252528.1">
    <property type="nucleotide sequence ID" value="XM_022396820.1"/>
</dbReference>
<name>A0ABM1BLF9_LIMPO</name>
<evidence type="ECO:0000313" key="10">
    <source>
        <dbReference type="RefSeq" id="XP_022252527.1"/>
    </source>
</evidence>
<evidence type="ECO:0000256" key="3">
    <source>
        <dbReference type="ARBA" id="ARBA00023212"/>
    </source>
</evidence>
<evidence type="ECO:0000313" key="11">
    <source>
        <dbReference type="RefSeq" id="XP_022252528.1"/>
    </source>
</evidence>
<comment type="similarity">
    <text evidence="4">Belongs to the GAS2 family.</text>
</comment>
<feature type="region of interest" description="Disordered" evidence="5">
    <location>
        <begin position="173"/>
        <end position="193"/>
    </location>
</feature>
<protein>
    <submittedName>
        <fullName evidence="9 10">Growth arrest-specific protein 2-like isoform X1</fullName>
    </submittedName>
</protein>
<keyword evidence="2" id="KW-0963">Cytoplasm</keyword>
<dbReference type="InterPro" id="IPR001715">
    <property type="entry name" value="CH_dom"/>
</dbReference>
<dbReference type="GeneID" id="106468486"/>
<accession>A0ABM1BLF9</accession>
<evidence type="ECO:0000313" key="8">
    <source>
        <dbReference type="Proteomes" id="UP000694941"/>
    </source>
</evidence>
<feature type="compositionally biased region" description="Low complexity" evidence="5">
    <location>
        <begin position="260"/>
        <end position="272"/>
    </location>
</feature>
<feature type="domain" description="GAR" evidence="7">
    <location>
        <begin position="308"/>
        <end position="382"/>
    </location>
</feature>
<evidence type="ECO:0000313" key="12">
    <source>
        <dbReference type="RefSeq" id="XP_022252529.1"/>
    </source>
</evidence>
<dbReference type="Pfam" id="PF00307">
    <property type="entry name" value="CH"/>
    <property type="match status" value="1"/>
</dbReference>
<comment type="subcellular location">
    <subcellularLocation>
        <location evidence="1">Cytoplasm</location>
        <location evidence="1">Cytoskeleton</location>
    </subcellularLocation>
</comment>
<dbReference type="SUPFAM" id="SSF143575">
    <property type="entry name" value="GAS2 domain-like"/>
    <property type="match status" value="1"/>
</dbReference>
<dbReference type="SMART" id="SM00243">
    <property type="entry name" value="GAS2"/>
    <property type="match status" value="1"/>
</dbReference>
<keyword evidence="8" id="KW-1185">Reference proteome</keyword>
<gene>
    <name evidence="9 10 11 12" type="primary">LOC106468486</name>
</gene>
<evidence type="ECO:0000256" key="1">
    <source>
        <dbReference type="ARBA" id="ARBA00004245"/>
    </source>
</evidence>
<dbReference type="InterPro" id="IPR003108">
    <property type="entry name" value="GAR_dom"/>
</dbReference>